<keyword evidence="2" id="KW-1185">Reference proteome</keyword>
<organism evidence="1 2">
    <name type="scientific">Nostocoides australiense Ben110</name>
    <dbReference type="NCBI Taxonomy" id="1193182"/>
    <lineage>
        <taxon>Bacteria</taxon>
        <taxon>Bacillati</taxon>
        <taxon>Actinomycetota</taxon>
        <taxon>Actinomycetes</taxon>
        <taxon>Micrococcales</taxon>
        <taxon>Intrasporangiaceae</taxon>
        <taxon>Nostocoides</taxon>
    </lineage>
</organism>
<evidence type="ECO:0000313" key="2">
    <source>
        <dbReference type="Proteomes" id="UP000035763"/>
    </source>
</evidence>
<proteinExistence type="predicted"/>
<evidence type="ECO:0000313" key="1">
    <source>
        <dbReference type="EMBL" id="CCH71934.1"/>
    </source>
</evidence>
<name>W6K0Z7_9MICO</name>
<sequence length="64" mass="6891">MARATTEAHPGWSRNRLIARSELAARSPGRRSVHTGYEYLMASGVISPLTCTNIRVGGSTAPYS</sequence>
<comment type="caution">
    <text evidence="1">The sequence shown here is derived from an EMBL/GenBank/DDBJ whole genome shotgun (WGS) entry which is preliminary data.</text>
</comment>
<gene>
    <name evidence="1" type="ORF">BN11_1200012</name>
</gene>
<dbReference type="Proteomes" id="UP000035763">
    <property type="component" value="Unassembled WGS sequence"/>
</dbReference>
<dbReference type="STRING" id="1193182.BN11_1200012"/>
<reference evidence="1 2" key="1">
    <citation type="journal article" date="2013" name="ISME J.">
        <title>A metabolic model for members of the genus Tetrasphaera involved in enhanced biological phosphorus removal.</title>
        <authorList>
            <person name="Kristiansen R."/>
            <person name="Nguyen H.T.T."/>
            <person name="Saunders A.M."/>
            <person name="Nielsen J.L."/>
            <person name="Wimmer R."/>
            <person name="Le V.Q."/>
            <person name="McIlroy S.J."/>
            <person name="Petrovski S."/>
            <person name="Seviour R.J."/>
            <person name="Calteau A."/>
            <person name="Nielsen K.L."/>
            <person name="Nielsen P.H."/>
        </authorList>
    </citation>
    <scope>NUCLEOTIDE SEQUENCE [LARGE SCALE GENOMIC DNA]</scope>
    <source>
        <strain evidence="1 2">Ben110</strain>
    </source>
</reference>
<dbReference type="EMBL" id="CAJA01000025">
    <property type="protein sequence ID" value="CCH71934.1"/>
    <property type="molecule type" value="Genomic_DNA"/>
</dbReference>
<protein>
    <submittedName>
        <fullName evidence="1">Uncharacterized protein</fullName>
    </submittedName>
</protein>
<accession>W6K0Z7</accession>
<dbReference type="AlphaFoldDB" id="W6K0Z7"/>